<dbReference type="PANTHER" id="PTHR43132">
    <property type="entry name" value="ARSENICAL RESISTANCE OPERON REPRESSOR ARSR-RELATED"/>
    <property type="match status" value="1"/>
</dbReference>
<dbReference type="GO" id="GO:0003700">
    <property type="term" value="F:DNA-binding transcription factor activity"/>
    <property type="evidence" value="ECO:0007669"/>
    <property type="project" value="InterPro"/>
</dbReference>
<keyword evidence="6" id="KW-1185">Reference proteome</keyword>
<dbReference type="SMART" id="SM00418">
    <property type="entry name" value="HTH_ARSR"/>
    <property type="match status" value="1"/>
</dbReference>
<proteinExistence type="predicted"/>
<dbReference type="GO" id="GO:0003677">
    <property type="term" value="F:DNA binding"/>
    <property type="evidence" value="ECO:0007669"/>
    <property type="project" value="UniProtKB-KW"/>
</dbReference>
<evidence type="ECO:0000256" key="1">
    <source>
        <dbReference type="ARBA" id="ARBA00023015"/>
    </source>
</evidence>
<dbReference type="PRINTS" id="PR00778">
    <property type="entry name" value="HTHARSR"/>
</dbReference>
<dbReference type="InterPro" id="IPR036390">
    <property type="entry name" value="WH_DNA-bd_sf"/>
</dbReference>
<reference evidence="5 6" key="1">
    <citation type="submission" date="2017-06" db="EMBL/GenBank/DDBJ databases">
        <authorList>
            <person name="Kim H.J."/>
            <person name="Triplett B.A."/>
        </authorList>
    </citation>
    <scope>NUCLEOTIDE SEQUENCE [LARGE SCALE GENOMIC DNA]</scope>
    <source>
        <strain evidence="5 6">SCA</strain>
    </source>
</reference>
<dbReference type="Pfam" id="PF12840">
    <property type="entry name" value="HTH_20"/>
    <property type="match status" value="1"/>
</dbReference>
<protein>
    <submittedName>
        <fullName evidence="5">Transcriptional regulator, ArsR family</fullName>
    </submittedName>
</protein>
<dbReference type="Proteomes" id="UP000198304">
    <property type="component" value="Unassembled WGS sequence"/>
</dbReference>
<dbReference type="InterPro" id="IPR051011">
    <property type="entry name" value="Metal_resp_trans_reg"/>
</dbReference>
<dbReference type="EMBL" id="FZOJ01000019">
    <property type="protein sequence ID" value="SNS75126.1"/>
    <property type="molecule type" value="Genomic_DNA"/>
</dbReference>
<keyword evidence="1" id="KW-0805">Transcription regulation</keyword>
<gene>
    <name evidence="5" type="ORF">SAMN05446037_101968</name>
</gene>
<evidence type="ECO:0000313" key="6">
    <source>
        <dbReference type="Proteomes" id="UP000198304"/>
    </source>
</evidence>
<dbReference type="InterPro" id="IPR036388">
    <property type="entry name" value="WH-like_DNA-bd_sf"/>
</dbReference>
<sequence>MESYSNNPKLFEAYAEILKALGHPIRLCIIRGLLDTGGCNVTKIQDCLDIPQSTISQHLAKLKGAGIIVGDRNGLEITYRVANEKVEKIIKILFDQ</sequence>
<accession>A0A239H0Z0</accession>
<name>A0A239H0Z0_9FIRM</name>
<dbReference type="RefSeq" id="WP_089284036.1">
    <property type="nucleotide sequence ID" value="NZ_FZOJ01000019.1"/>
</dbReference>
<dbReference type="CDD" id="cd00090">
    <property type="entry name" value="HTH_ARSR"/>
    <property type="match status" value="1"/>
</dbReference>
<dbReference type="OrthoDB" id="9802016at2"/>
<dbReference type="InterPro" id="IPR001845">
    <property type="entry name" value="HTH_ArsR_DNA-bd_dom"/>
</dbReference>
<keyword evidence="2" id="KW-0238">DNA-binding</keyword>
<keyword evidence="3" id="KW-0804">Transcription</keyword>
<feature type="domain" description="HTH arsR-type" evidence="4">
    <location>
        <begin position="6"/>
        <end position="96"/>
    </location>
</feature>
<evidence type="ECO:0000259" key="4">
    <source>
        <dbReference type="PROSITE" id="PS50987"/>
    </source>
</evidence>
<evidence type="ECO:0000313" key="5">
    <source>
        <dbReference type="EMBL" id="SNS75126.1"/>
    </source>
</evidence>
<dbReference type="AlphaFoldDB" id="A0A239H0Z0"/>
<dbReference type="SUPFAM" id="SSF46785">
    <property type="entry name" value="Winged helix' DNA-binding domain"/>
    <property type="match status" value="1"/>
</dbReference>
<dbReference type="PANTHER" id="PTHR43132:SF2">
    <property type="entry name" value="ARSENICAL RESISTANCE OPERON REPRESSOR ARSR-RELATED"/>
    <property type="match status" value="1"/>
</dbReference>
<dbReference type="PROSITE" id="PS50987">
    <property type="entry name" value="HTH_ARSR_2"/>
    <property type="match status" value="1"/>
</dbReference>
<evidence type="ECO:0000256" key="2">
    <source>
        <dbReference type="ARBA" id="ARBA00023125"/>
    </source>
</evidence>
<organism evidence="5 6">
    <name type="scientific">Anaerovirgula multivorans</name>
    <dbReference type="NCBI Taxonomy" id="312168"/>
    <lineage>
        <taxon>Bacteria</taxon>
        <taxon>Bacillati</taxon>
        <taxon>Bacillota</taxon>
        <taxon>Clostridia</taxon>
        <taxon>Peptostreptococcales</taxon>
        <taxon>Natronincolaceae</taxon>
        <taxon>Anaerovirgula</taxon>
    </lineage>
</organism>
<evidence type="ECO:0000256" key="3">
    <source>
        <dbReference type="ARBA" id="ARBA00023163"/>
    </source>
</evidence>
<dbReference type="NCBIfam" id="NF033788">
    <property type="entry name" value="HTH_metalloreg"/>
    <property type="match status" value="1"/>
</dbReference>
<dbReference type="Gene3D" id="1.10.10.10">
    <property type="entry name" value="Winged helix-like DNA-binding domain superfamily/Winged helix DNA-binding domain"/>
    <property type="match status" value="1"/>
</dbReference>
<dbReference type="InterPro" id="IPR011991">
    <property type="entry name" value="ArsR-like_HTH"/>
</dbReference>